<dbReference type="RefSeq" id="WP_127187592.1">
    <property type="nucleotide sequence ID" value="NZ_RZNJ01000002.1"/>
</dbReference>
<feature type="compositionally biased region" description="Basic and acidic residues" evidence="1">
    <location>
        <begin position="9"/>
        <end position="24"/>
    </location>
</feature>
<reference evidence="2 3" key="1">
    <citation type="journal article" date="2016" name="Int. J. Syst. Evol. Microbiol.">
        <title>Arsenicitalea aurantiaca gen. nov., sp. nov., a new member of the family Hyphomicrobiaceae, isolated from high-arsenic sediment.</title>
        <authorList>
            <person name="Mu Y."/>
            <person name="Zhou L."/>
            <person name="Zeng X.C."/>
            <person name="Liu L."/>
            <person name="Pan Y."/>
            <person name="Chen X."/>
            <person name="Wang J."/>
            <person name="Li S."/>
            <person name="Li W.J."/>
            <person name="Wang Y."/>
        </authorList>
    </citation>
    <scope>NUCLEOTIDE SEQUENCE [LARGE SCALE GENOMIC DNA]</scope>
    <source>
        <strain evidence="2 3">42-50</strain>
    </source>
</reference>
<evidence type="ECO:0000256" key="1">
    <source>
        <dbReference type="SAM" id="MobiDB-lite"/>
    </source>
</evidence>
<evidence type="ECO:0008006" key="4">
    <source>
        <dbReference type="Google" id="ProtNLM"/>
    </source>
</evidence>
<dbReference type="Proteomes" id="UP000281547">
    <property type="component" value="Unassembled WGS sequence"/>
</dbReference>
<name>A0A433XEW1_9HYPH</name>
<keyword evidence="3" id="KW-1185">Reference proteome</keyword>
<proteinExistence type="predicted"/>
<dbReference type="OrthoDB" id="8448543at2"/>
<accession>A0A433XEW1</accession>
<gene>
    <name evidence="2" type="ORF">EMQ25_05670</name>
</gene>
<dbReference type="AlphaFoldDB" id="A0A433XEW1"/>
<comment type="caution">
    <text evidence="2">The sequence shown here is derived from an EMBL/GenBank/DDBJ whole genome shotgun (WGS) entry which is preliminary data.</text>
</comment>
<feature type="region of interest" description="Disordered" evidence="1">
    <location>
        <begin position="1"/>
        <end position="24"/>
    </location>
</feature>
<organism evidence="2 3">
    <name type="scientific">Arsenicitalea aurantiaca</name>
    <dbReference type="NCBI Taxonomy" id="1783274"/>
    <lineage>
        <taxon>Bacteria</taxon>
        <taxon>Pseudomonadati</taxon>
        <taxon>Pseudomonadota</taxon>
        <taxon>Alphaproteobacteria</taxon>
        <taxon>Hyphomicrobiales</taxon>
        <taxon>Devosiaceae</taxon>
        <taxon>Arsenicitalea</taxon>
    </lineage>
</organism>
<evidence type="ECO:0000313" key="3">
    <source>
        <dbReference type="Proteomes" id="UP000281547"/>
    </source>
</evidence>
<protein>
    <recommendedName>
        <fullName evidence="4">Phage terminase small subunit P27 family</fullName>
    </recommendedName>
</protein>
<evidence type="ECO:0000313" key="2">
    <source>
        <dbReference type="EMBL" id="RUT32635.1"/>
    </source>
</evidence>
<sequence>MQRGPKRLPPSEKKAKGTFQKSRDGHVVEVIEPNAMPMRPQWLTAEGEEVWLDDLGRVQANRLVTEKDSTAFGNYCNLQGMIIKCFRAGEAPPITAMAEVRKLQELFGIGGAKTRLQIKGLEKGGTGNPFARNGSRS</sequence>
<dbReference type="EMBL" id="RZNJ01000002">
    <property type="protein sequence ID" value="RUT32635.1"/>
    <property type="molecule type" value="Genomic_DNA"/>
</dbReference>